<dbReference type="Proteomes" id="UP000184612">
    <property type="component" value="Unassembled WGS sequence"/>
</dbReference>
<proteinExistence type="predicted"/>
<keyword evidence="1" id="KW-0418">Kinase</keyword>
<name>A0A1M7XYP9_9FIRM</name>
<organism evidence="1 2">
    <name type="scientific">Anaerocolumna xylanovorans DSM 12503</name>
    <dbReference type="NCBI Taxonomy" id="1121345"/>
    <lineage>
        <taxon>Bacteria</taxon>
        <taxon>Bacillati</taxon>
        <taxon>Bacillota</taxon>
        <taxon>Clostridia</taxon>
        <taxon>Lachnospirales</taxon>
        <taxon>Lachnospiraceae</taxon>
        <taxon>Anaerocolumna</taxon>
    </lineage>
</organism>
<dbReference type="GO" id="GO:0016301">
    <property type="term" value="F:kinase activity"/>
    <property type="evidence" value="ECO:0007669"/>
    <property type="project" value="UniProtKB-KW"/>
</dbReference>
<keyword evidence="2" id="KW-1185">Reference proteome</keyword>
<sequence>MIITIGREYGSGGHEIGKRLAEQYKIPLYDKEALVKLAKEKGVYDEIISFYEEKPVNSLLYAIAMNAYSENIGKMQFDLIRSITQNKACVLIGRCGNYIFKDTPDTVSVFIHADLRARIQRVRDVYGVNDKNLKAVIEKTDKQRASFHKFYTDQEWQDARNYHLTINSTEIGIDSCVELISEFIEKKKGNCIH</sequence>
<dbReference type="OrthoDB" id="9781180at2"/>
<evidence type="ECO:0000313" key="2">
    <source>
        <dbReference type="Proteomes" id="UP000184612"/>
    </source>
</evidence>
<dbReference type="AlphaFoldDB" id="A0A1M7XYP9"/>
<dbReference type="Gene3D" id="3.40.50.300">
    <property type="entry name" value="P-loop containing nucleotide triphosphate hydrolases"/>
    <property type="match status" value="1"/>
</dbReference>
<dbReference type="SUPFAM" id="SSF52540">
    <property type="entry name" value="P-loop containing nucleoside triphosphate hydrolases"/>
    <property type="match status" value="1"/>
</dbReference>
<reference evidence="1 2" key="1">
    <citation type="submission" date="2016-12" db="EMBL/GenBank/DDBJ databases">
        <authorList>
            <person name="Song W.-J."/>
            <person name="Kurnit D.M."/>
        </authorList>
    </citation>
    <scope>NUCLEOTIDE SEQUENCE [LARGE SCALE GENOMIC DNA]</scope>
    <source>
        <strain evidence="1 2">DSM 12503</strain>
    </source>
</reference>
<dbReference type="Pfam" id="PF13189">
    <property type="entry name" value="Cytidylate_kin2"/>
    <property type="match status" value="1"/>
</dbReference>
<protein>
    <submittedName>
        <fullName evidence="1">Cytidylate kinase</fullName>
    </submittedName>
</protein>
<dbReference type="InterPro" id="IPR027417">
    <property type="entry name" value="P-loop_NTPase"/>
</dbReference>
<keyword evidence="1" id="KW-0808">Transferase</keyword>
<dbReference type="RefSeq" id="WP_073587187.1">
    <property type="nucleotide sequence ID" value="NZ_FRFD01000003.1"/>
</dbReference>
<evidence type="ECO:0000313" key="1">
    <source>
        <dbReference type="EMBL" id="SHO44132.1"/>
    </source>
</evidence>
<dbReference type="EMBL" id="FRFD01000003">
    <property type="protein sequence ID" value="SHO44132.1"/>
    <property type="molecule type" value="Genomic_DNA"/>
</dbReference>
<accession>A0A1M7XYP9</accession>
<gene>
    <name evidence="1" type="ORF">SAMN02745217_00475</name>
</gene>
<dbReference type="STRING" id="1121345.SAMN02745217_00475"/>